<dbReference type="GO" id="GO:0006564">
    <property type="term" value="P:L-serine biosynthetic process"/>
    <property type="evidence" value="ECO:0007669"/>
    <property type="project" value="UniProtKB-UniRule"/>
</dbReference>
<evidence type="ECO:0000256" key="8">
    <source>
        <dbReference type="ARBA" id="ARBA00023299"/>
    </source>
</evidence>
<dbReference type="GO" id="GO:0005737">
    <property type="term" value="C:cytoplasm"/>
    <property type="evidence" value="ECO:0007669"/>
    <property type="project" value="UniProtKB-SubCell"/>
</dbReference>
<dbReference type="OrthoDB" id="9809412at2"/>
<comment type="function">
    <text evidence="1 11">Catalyzes the reversible conversion of 3-phosphohydroxypyruvate to phosphoserine and of 3-hydroxy-2-oxo-4-phosphonooxybutanoate to phosphohydroxythreonine.</text>
</comment>
<evidence type="ECO:0000256" key="2">
    <source>
        <dbReference type="ARBA" id="ARBA00005099"/>
    </source>
</evidence>
<dbReference type="CDD" id="cd00611">
    <property type="entry name" value="PSAT_like"/>
    <property type="match status" value="1"/>
</dbReference>
<dbReference type="InterPro" id="IPR022278">
    <property type="entry name" value="Pser_aminoTfrase"/>
</dbReference>
<feature type="binding site" evidence="11">
    <location>
        <position position="43"/>
    </location>
    <ligand>
        <name>L-glutamate</name>
        <dbReference type="ChEBI" id="CHEBI:29985"/>
    </ligand>
</feature>
<feature type="modified residue" description="N6-(pyridoxal phosphate)lysine" evidence="11">
    <location>
        <position position="197"/>
    </location>
</feature>
<dbReference type="GO" id="GO:0030170">
    <property type="term" value="F:pyridoxal phosphate binding"/>
    <property type="evidence" value="ECO:0007669"/>
    <property type="project" value="UniProtKB-UniRule"/>
</dbReference>
<comment type="catalytic activity">
    <reaction evidence="9 11">
        <text>4-(phosphooxy)-L-threonine + 2-oxoglutarate = (R)-3-hydroxy-2-oxo-4-phosphooxybutanoate + L-glutamate</text>
        <dbReference type="Rhea" id="RHEA:16573"/>
        <dbReference type="ChEBI" id="CHEBI:16810"/>
        <dbReference type="ChEBI" id="CHEBI:29985"/>
        <dbReference type="ChEBI" id="CHEBI:58452"/>
        <dbReference type="ChEBI" id="CHEBI:58538"/>
        <dbReference type="EC" id="2.6.1.52"/>
    </reaction>
</comment>
<dbReference type="InterPro" id="IPR015424">
    <property type="entry name" value="PyrdxlP-dep_Trfase"/>
</dbReference>
<dbReference type="NCBIfam" id="NF003764">
    <property type="entry name" value="PRK05355.1"/>
    <property type="match status" value="1"/>
</dbReference>
<evidence type="ECO:0000313" key="15">
    <source>
        <dbReference type="Proteomes" id="UP000316968"/>
    </source>
</evidence>
<evidence type="ECO:0000256" key="5">
    <source>
        <dbReference type="ARBA" id="ARBA00022605"/>
    </source>
</evidence>
<evidence type="ECO:0000256" key="10">
    <source>
        <dbReference type="ARBA" id="ARBA00049007"/>
    </source>
</evidence>
<dbReference type="InterPro" id="IPR015421">
    <property type="entry name" value="PyrdxlP-dep_Trfase_major"/>
</dbReference>
<evidence type="ECO:0000256" key="3">
    <source>
        <dbReference type="ARBA" id="ARBA00006904"/>
    </source>
</evidence>
<gene>
    <name evidence="11 14" type="primary">serC</name>
    <name evidence="14" type="ORF">FFV09_17795</name>
</gene>
<keyword evidence="8 11" id="KW-0718">Serine biosynthesis</keyword>
<comment type="subcellular location">
    <subcellularLocation>
        <location evidence="11">Cytoplasm</location>
    </subcellularLocation>
</comment>
<dbReference type="PIRSF" id="PIRSF000525">
    <property type="entry name" value="SerC"/>
    <property type="match status" value="1"/>
</dbReference>
<dbReference type="InterPro" id="IPR000192">
    <property type="entry name" value="Aminotrans_V_dom"/>
</dbReference>
<feature type="binding site" evidence="11">
    <location>
        <position position="153"/>
    </location>
    <ligand>
        <name>pyridoxal 5'-phosphate</name>
        <dbReference type="ChEBI" id="CHEBI:597326"/>
    </ligand>
</feature>
<dbReference type="EMBL" id="CP041217">
    <property type="protein sequence ID" value="QDH22529.1"/>
    <property type="molecule type" value="Genomic_DNA"/>
</dbReference>
<feature type="binding site" evidence="11">
    <location>
        <begin position="77"/>
        <end position="78"/>
    </location>
    <ligand>
        <name>pyridoxal 5'-phosphate</name>
        <dbReference type="ChEBI" id="CHEBI:597326"/>
    </ligand>
</feature>
<comment type="subunit">
    <text evidence="11">Homodimer.</text>
</comment>
<keyword evidence="7 11" id="KW-0663">Pyridoxal phosphate</keyword>
<dbReference type="PROSITE" id="PS00595">
    <property type="entry name" value="AA_TRANSFER_CLASS_5"/>
    <property type="match status" value="1"/>
</dbReference>
<feature type="binding site" evidence="11">
    <location>
        <position position="196"/>
    </location>
    <ligand>
        <name>pyridoxal 5'-phosphate</name>
        <dbReference type="ChEBI" id="CHEBI:597326"/>
    </ligand>
</feature>
<comment type="cofactor">
    <cofactor evidence="11">
        <name>pyridoxal 5'-phosphate</name>
        <dbReference type="ChEBI" id="CHEBI:597326"/>
    </cofactor>
    <text evidence="11">Binds 1 pyridoxal phosphate per subunit.</text>
</comment>
<reference evidence="14 15" key="1">
    <citation type="submission" date="2019-06" db="EMBL/GenBank/DDBJ databases">
        <title>Saccharibacillus brassicae sp. nov., an endophytic bacterium isolated from Chinese cabbage seeds (Brassica pekinensis).</title>
        <authorList>
            <person name="Jiang L."/>
            <person name="Lee J."/>
            <person name="Kim S.W."/>
        </authorList>
    </citation>
    <scope>NUCLEOTIDE SEQUENCE [LARGE SCALE GENOMIC DNA]</scope>
    <source>
        <strain evidence="15">KCTC 43072 / ATSA2</strain>
    </source>
</reference>
<evidence type="ECO:0000256" key="7">
    <source>
        <dbReference type="ARBA" id="ARBA00022898"/>
    </source>
</evidence>
<feature type="binding site" evidence="11">
    <location>
        <position position="173"/>
    </location>
    <ligand>
        <name>pyridoxal 5'-phosphate</name>
        <dbReference type="ChEBI" id="CHEBI:597326"/>
    </ligand>
</feature>
<comment type="similarity">
    <text evidence="3 11">Belongs to the class-V pyridoxal-phosphate-dependent aminotransferase family. SerC subfamily.</text>
</comment>
<dbReference type="NCBIfam" id="TIGR01364">
    <property type="entry name" value="serC_1"/>
    <property type="match status" value="1"/>
</dbReference>
<evidence type="ECO:0000256" key="11">
    <source>
        <dbReference type="HAMAP-Rule" id="MF_00160"/>
    </source>
</evidence>
<dbReference type="GO" id="GO:0004648">
    <property type="term" value="F:O-phospho-L-serine:2-oxoglutarate aminotransferase activity"/>
    <property type="evidence" value="ECO:0007669"/>
    <property type="project" value="UniProtKB-UniRule"/>
</dbReference>
<feature type="domain" description="Aminotransferase class V" evidence="13">
    <location>
        <begin position="6"/>
        <end position="350"/>
    </location>
</feature>
<dbReference type="Gene3D" id="3.90.1150.10">
    <property type="entry name" value="Aspartate Aminotransferase, domain 1"/>
    <property type="match status" value="1"/>
</dbReference>
<dbReference type="AlphaFoldDB" id="A0A4Y6UXQ7"/>
<keyword evidence="11" id="KW-0963">Cytoplasm</keyword>
<dbReference type="HAMAP" id="MF_00160">
    <property type="entry name" value="SerC_aminotrans_5"/>
    <property type="match status" value="1"/>
</dbReference>
<accession>A0A4Y6UXQ7</accession>
<name>A0A4Y6UXQ7_SACBS</name>
<dbReference type="KEGG" id="saca:FFV09_17795"/>
<comment type="caution">
    <text evidence="11">Lacks conserved residue(s) required for the propagation of feature annotation.</text>
</comment>
<dbReference type="PANTHER" id="PTHR43247:SF1">
    <property type="entry name" value="PHOSPHOSERINE AMINOTRANSFERASE"/>
    <property type="match status" value="1"/>
</dbReference>
<comment type="pathway">
    <text evidence="2 11 12">Amino-acid biosynthesis; L-serine biosynthesis; L-serine from 3-phospho-D-glycerate: step 2/3.</text>
</comment>
<keyword evidence="6 11" id="KW-0808">Transferase</keyword>
<sequence length="362" mass="39280">MGKRAYNFNAGPAALPLEVLERAQAEFVEFQGTGMSIMEMSHRGAVYESVHNEAQERILKLLGQPSGYKTLFLQGGASTQFAMIPMNLLAAGRQAGYVMSGSWASKAAKEAKLIGDVYAAASTEGDKFTRMPAQDEIEIREDAAYVHITSNETIEGVQFAQYPDTGSVPLVADLSSDIFCRPLEIEKFGMIYAGAQKNLGPSGVTVVIAKEELLSAEAKHIPTVFRYSTHLSNNSLYNTPPSFSIYMVNETLRWIEEQGGLEGVEAKNRAKANLLYDTIDNSGGFYSGVAQAGSRSLMNVTFRLGSEELEKAFAKESEQQGFVGLKGHRSVGGLRASIYNAVPHESVAALVDFMGDFAKRNG</sequence>
<dbReference type="InterPro" id="IPR015422">
    <property type="entry name" value="PyrdxlP-dep_Trfase_small"/>
</dbReference>
<evidence type="ECO:0000256" key="9">
    <source>
        <dbReference type="ARBA" id="ARBA00047630"/>
    </source>
</evidence>
<dbReference type="EC" id="2.6.1.52" evidence="11"/>
<dbReference type="UniPathway" id="UPA00135">
    <property type="reaction ID" value="UER00197"/>
</dbReference>
<dbReference type="Gene3D" id="3.40.640.10">
    <property type="entry name" value="Type I PLP-dependent aspartate aminotransferase-like (Major domain)"/>
    <property type="match status" value="1"/>
</dbReference>
<dbReference type="Proteomes" id="UP000316968">
    <property type="component" value="Chromosome"/>
</dbReference>
<keyword evidence="15" id="KW-1185">Reference proteome</keyword>
<evidence type="ECO:0000313" key="14">
    <source>
        <dbReference type="EMBL" id="QDH22529.1"/>
    </source>
</evidence>
<feature type="binding site" evidence="11">
    <location>
        <begin position="238"/>
        <end position="239"/>
    </location>
    <ligand>
        <name>pyridoxal 5'-phosphate</name>
        <dbReference type="ChEBI" id="CHEBI:597326"/>
    </ligand>
</feature>
<evidence type="ECO:0000259" key="13">
    <source>
        <dbReference type="Pfam" id="PF00266"/>
    </source>
</evidence>
<keyword evidence="5 11" id="KW-0028">Amino-acid biosynthesis</keyword>
<evidence type="ECO:0000256" key="4">
    <source>
        <dbReference type="ARBA" id="ARBA00022576"/>
    </source>
</evidence>
<feature type="binding site" evidence="11">
    <location>
        <position position="103"/>
    </location>
    <ligand>
        <name>pyridoxal 5'-phosphate</name>
        <dbReference type="ChEBI" id="CHEBI:597326"/>
    </ligand>
</feature>
<dbReference type="SUPFAM" id="SSF53383">
    <property type="entry name" value="PLP-dependent transferases"/>
    <property type="match status" value="1"/>
</dbReference>
<dbReference type="PANTHER" id="PTHR43247">
    <property type="entry name" value="PHOSPHOSERINE AMINOTRANSFERASE"/>
    <property type="match status" value="1"/>
</dbReference>
<dbReference type="FunFam" id="3.40.640.10:FF:000010">
    <property type="entry name" value="Phosphoserine aminotransferase"/>
    <property type="match status" value="1"/>
</dbReference>
<keyword evidence="4 11" id="KW-0032">Aminotransferase</keyword>
<organism evidence="14 15">
    <name type="scientific">Saccharibacillus brassicae</name>
    <dbReference type="NCBI Taxonomy" id="2583377"/>
    <lineage>
        <taxon>Bacteria</taxon>
        <taxon>Bacillati</taxon>
        <taxon>Bacillota</taxon>
        <taxon>Bacilli</taxon>
        <taxon>Bacillales</taxon>
        <taxon>Paenibacillaceae</taxon>
        <taxon>Saccharibacillus</taxon>
    </lineage>
</organism>
<proteinExistence type="inferred from homology"/>
<evidence type="ECO:0000256" key="6">
    <source>
        <dbReference type="ARBA" id="ARBA00022679"/>
    </source>
</evidence>
<dbReference type="InterPro" id="IPR020578">
    <property type="entry name" value="Aminotrans_V_PyrdxlP_BS"/>
</dbReference>
<evidence type="ECO:0000256" key="1">
    <source>
        <dbReference type="ARBA" id="ARBA00003483"/>
    </source>
</evidence>
<dbReference type="RefSeq" id="WP_141449071.1">
    <property type="nucleotide sequence ID" value="NZ_CBCSAZ010000003.1"/>
</dbReference>
<dbReference type="Pfam" id="PF00266">
    <property type="entry name" value="Aminotran_5"/>
    <property type="match status" value="1"/>
</dbReference>
<dbReference type="FunFam" id="3.90.1150.10:FF:000006">
    <property type="entry name" value="Phosphoserine aminotransferase"/>
    <property type="match status" value="1"/>
</dbReference>
<protein>
    <recommendedName>
        <fullName evidence="11">Phosphoserine aminotransferase</fullName>
        <ecNumber evidence="11">2.6.1.52</ecNumber>
    </recommendedName>
    <alternativeName>
        <fullName evidence="11">Phosphohydroxythreonine aminotransferase</fullName>
        <shortName evidence="11">PSAT</shortName>
    </alternativeName>
</protein>
<comment type="catalytic activity">
    <reaction evidence="10 11 12">
        <text>O-phospho-L-serine + 2-oxoglutarate = 3-phosphooxypyruvate + L-glutamate</text>
        <dbReference type="Rhea" id="RHEA:14329"/>
        <dbReference type="ChEBI" id="CHEBI:16810"/>
        <dbReference type="ChEBI" id="CHEBI:18110"/>
        <dbReference type="ChEBI" id="CHEBI:29985"/>
        <dbReference type="ChEBI" id="CHEBI:57524"/>
        <dbReference type="EC" id="2.6.1.52"/>
    </reaction>
</comment>
<evidence type="ECO:0000256" key="12">
    <source>
        <dbReference type="RuleBase" id="RU004505"/>
    </source>
</evidence>